<evidence type="ECO:0000313" key="2">
    <source>
        <dbReference type="Proteomes" id="UP000323454"/>
    </source>
</evidence>
<evidence type="ECO:0000313" key="1">
    <source>
        <dbReference type="EMBL" id="KAA2262605.1"/>
    </source>
</evidence>
<name>A0A5B2XHS1_9PSEU</name>
<sequence length="158" mass="15639">MSTVCAGLDSRAGSVQLPGSGAAGRVRRAVLGGLLVTVVVALGAGRAEAAWAVSGDGSSSARARQLVAPAAPSVQAGLFGCLLSSLTVSWPDPPQQGTSLDVVRVDGSNQQTVIASSRTAAGSVRDSGVAVLGFAPQYFLVNRAGSWQLSGPSATCGS</sequence>
<dbReference type="RefSeq" id="WP_149849584.1">
    <property type="nucleotide sequence ID" value="NZ_VUOB01000021.1"/>
</dbReference>
<reference evidence="1 2" key="1">
    <citation type="submission" date="2019-09" db="EMBL/GenBank/DDBJ databases">
        <title>Goodfellowia gen. nov., a new genus of the Pseudonocardineae related to Actinoalloteichus, containing Goodfellowia coeruleoviolacea gen. nov., comb. nov. gen. nov., comb. nov.</title>
        <authorList>
            <person name="Labeda D."/>
        </authorList>
    </citation>
    <scope>NUCLEOTIDE SEQUENCE [LARGE SCALE GENOMIC DNA]</scope>
    <source>
        <strain evidence="1 2">AN110305</strain>
    </source>
</reference>
<protein>
    <submittedName>
        <fullName evidence="1">Uncharacterized protein</fullName>
    </submittedName>
</protein>
<dbReference type="Proteomes" id="UP000323454">
    <property type="component" value="Unassembled WGS sequence"/>
</dbReference>
<comment type="caution">
    <text evidence="1">The sequence shown here is derived from an EMBL/GenBank/DDBJ whole genome shotgun (WGS) entry which is preliminary data.</text>
</comment>
<accession>A0A5B2XHS1</accession>
<dbReference type="EMBL" id="VUOB01000021">
    <property type="protein sequence ID" value="KAA2262605.1"/>
    <property type="molecule type" value="Genomic_DNA"/>
</dbReference>
<organism evidence="1 2">
    <name type="scientific">Solihabitans fulvus</name>
    <dbReference type="NCBI Taxonomy" id="1892852"/>
    <lineage>
        <taxon>Bacteria</taxon>
        <taxon>Bacillati</taxon>
        <taxon>Actinomycetota</taxon>
        <taxon>Actinomycetes</taxon>
        <taxon>Pseudonocardiales</taxon>
        <taxon>Pseudonocardiaceae</taxon>
        <taxon>Solihabitans</taxon>
    </lineage>
</organism>
<proteinExistence type="predicted"/>
<gene>
    <name evidence="1" type="ORF">F0L68_11925</name>
</gene>
<dbReference type="AlphaFoldDB" id="A0A5B2XHS1"/>
<keyword evidence="2" id="KW-1185">Reference proteome</keyword>
<reference evidence="1 2" key="2">
    <citation type="submission" date="2019-09" db="EMBL/GenBank/DDBJ databases">
        <authorList>
            <person name="Jin C."/>
        </authorList>
    </citation>
    <scope>NUCLEOTIDE SEQUENCE [LARGE SCALE GENOMIC DNA]</scope>
    <source>
        <strain evidence="1 2">AN110305</strain>
    </source>
</reference>